<evidence type="ECO:0000313" key="4">
    <source>
        <dbReference type="Proteomes" id="UP000006304"/>
    </source>
</evidence>
<accession>K0F0N0</accession>
<keyword evidence="4" id="KW-1185">Reference proteome</keyword>
<dbReference type="KEGG" id="nbr:O3I_023725"/>
<dbReference type="GO" id="GO:0003677">
    <property type="term" value="F:DNA binding"/>
    <property type="evidence" value="ECO:0007669"/>
    <property type="project" value="InterPro"/>
</dbReference>
<feature type="domain" description="HTH merR-type" evidence="2">
    <location>
        <begin position="1"/>
        <end position="68"/>
    </location>
</feature>
<dbReference type="EMBL" id="CP003876">
    <property type="protein sequence ID" value="AFU02700.1"/>
    <property type="molecule type" value="Genomic_DNA"/>
</dbReference>
<dbReference type="GO" id="GO:0006355">
    <property type="term" value="P:regulation of DNA-templated transcription"/>
    <property type="evidence" value="ECO:0007669"/>
    <property type="project" value="InterPro"/>
</dbReference>
<evidence type="ECO:0000313" key="3">
    <source>
        <dbReference type="EMBL" id="AFU02700.1"/>
    </source>
</evidence>
<sequence length="272" mass="29194">MAELSRVSGIPTATIKYYQRAGLMHSGEIVKPNQAIYDESHLRRLALIRALIDVGGLSISQTQQVLAAIDSPDLPVRQVLNVFQRSMSRVVPIDECDSVDALPDGPYVQDELARLADARRLVDELVDRWGWQVAPDNPMRGSVAGVIAPFAHLLPTAFENKDLLDAYAEAVSLIARADLCEVAKGRDRESMLEIATIGTVLGDALLAALRRLAQVDVAARWSAARGESHAAPPDSTHSGRDGRRHQSGRNGRALSADAPIGGDGQPGASLEA</sequence>
<dbReference type="eggNOG" id="COG0789">
    <property type="taxonomic scope" value="Bacteria"/>
</dbReference>
<dbReference type="InterPro" id="IPR000551">
    <property type="entry name" value="MerR-type_HTH_dom"/>
</dbReference>
<dbReference type="STRING" id="1133849.O3I_023725"/>
<dbReference type="PROSITE" id="PS50937">
    <property type="entry name" value="HTH_MERR_2"/>
    <property type="match status" value="1"/>
</dbReference>
<dbReference type="HOGENOM" id="CLU_102175_0_0_11"/>
<dbReference type="Pfam" id="PF13411">
    <property type="entry name" value="MerR_1"/>
    <property type="match status" value="1"/>
</dbReference>
<organism evidence="3 4">
    <name type="scientific">Nocardia brasiliensis (strain ATCC 700358 / HUJEG-1)</name>
    <dbReference type="NCBI Taxonomy" id="1133849"/>
    <lineage>
        <taxon>Bacteria</taxon>
        <taxon>Bacillati</taxon>
        <taxon>Actinomycetota</taxon>
        <taxon>Actinomycetes</taxon>
        <taxon>Mycobacteriales</taxon>
        <taxon>Nocardiaceae</taxon>
        <taxon>Nocardia</taxon>
    </lineage>
</organism>
<gene>
    <name evidence="3" type="ORF">O3I_023725</name>
</gene>
<evidence type="ECO:0000256" key="1">
    <source>
        <dbReference type="SAM" id="MobiDB-lite"/>
    </source>
</evidence>
<evidence type="ECO:0000259" key="2">
    <source>
        <dbReference type="PROSITE" id="PS50937"/>
    </source>
</evidence>
<reference evidence="3 4" key="1">
    <citation type="journal article" date="2012" name="J. Bacteriol.">
        <title>Complete genome sequence of Nocardia brasiliensis HUJEG-1.</title>
        <authorList>
            <person name="Vera-Cabrera L."/>
            <person name="Ortiz-Lopez R."/>
            <person name="Elizondo-Gonzalez R."/>
            <person name="Perez-Maya A.A."/>
            <person name="Ocampo-Candiani J."/>
        </authorList>
    </citation>
    <scope>NUCLEOTIDE SEQUENCE [LARGE SCALE GENOMIC DNA]</scope>
    <source>
        <strain evidence="4">ATCC 700358</strain>
    </source>
</reference>
<name>K0F0N0_NOCB7</name>
<dbReference type="Proteomes" id="UP000006304">
    <property type="component" value="Chromosome"/>
</dbReference>
<dbReference type="Gene3D" id="1.10.1660.10">
    <property type="match status" value="1"/>
</dbReference>
<dbReference type="AlphaFoldDB" id="K0F0N0"/>
<feature type="region of interest" description="Disordered" evidence="1">
    <location>
        <begin position="223"/>
        <end position="272"/>
    </location>
</feature>
<dbReference type="SUPFAM" id="SSF46955">
    <property type="entry name" value="Putative DNA-binding domain"/>
    <property type="match status" value="1"/>
</dbReference>
<proteinExistence type="predicted"/>
<protein>
    <submittedName>
        <fullName evidence="3">Putative transcriptional regulator</fullName>
    </submittedName>
</protein>
<dbReference type="InterPro" id="IPR009061">
    <property type="entry name" value="DNA-bd_dom_put_sf"/>
</dbReference>